<dbReference type="Pfam" id="PF00076">
    <property type="entry name" value="RRM_1"/>
    <property type="match status" value="1"/>
</dbReference>
<evidence type="ECO:0000256" key="6">
    <source>
        <dbReference type="ARBA" id="ARBA00023242"/>
    </source>
</evidence>
<evidence type="ECO:0000313" key="13">
    <source>
        <dbReference type="EMBL" id="KAJ8903455.1"/>
    </source>
</evidence>
<keyword evidence="3 7" id="KW-0694">RNA-binding</keyword>
<dbReference type="EMBL" id="JAMWBK010000007">
    <property type="protein sequence ID" value="KAJ8903455.1"/>
    <property type="molecule type" value="Genomic_DNA"/>
</dbReference>
<feature type="coiled-coil region" evidence="9">
    <location>
        <begin position="207"/>
        <end position="234"/>
    </location>
</feature>
<dbReference type="PANTHER" id="PTHR45843">
    <property type="entry name" value="PEPTIDYL-PROLYL CIS-TRANS ISOMERASE-LIKE 4"/>
    <property type="match status" value="1"/>
</dbReference>
<reference evidence="13 14" key="1">
    <citation type="journal article" date="2023" name="Nat. Commun.">
        <title>Origin of minicircular mitochondrial genomes in red algae.</title>
        <authorList>
            <person name="Lee Y."/>
            <person name="Cho C.H."/>
            <person name="Lee Y.M."/>
            <person name="Park S.I."/>
            <person name="Yang J.H."/>
            <person name="West J.A."/>
            <person name="Bhattacharya D."/>
            <person name="Yoon H.S."/>
        </authorList>
    </citation>
    <scope>NUCLEOTIDE SEQUENCE [LARGE SCALE GENOMIC DNA]</scope>
    <source>
        <strain evidence="13 14">CCMP1338</strain>
        <tissue evidence="13">Whole cell</tissue>
    </source>
</reference>
<evidence type="ECO:0000256" key="4">
    <source>
        <dbReference type="ARBA" id="ARBA00023110"/>
    </source>
</evidence>
<organism evidence="13 14">
    <name type="scientific">Rhodosorus marinus</name>
    <dbReference type="NCBI Taxonomy" id="101924"/>
    <lineage>
        <taxon>Eukaryota</taxon>
        <taxon>Rhodophyta</taxon>
        <taxon>Stylonematophyceae</taxon>
        <taxon>Stylonematales</taxon>
        <taxon>Stylonemataceae</taxon>
        <taxon>Rhodosorus</taxon>
    </lineage>
</organism>
<dbReference type="InterPro" id="IPR035542">
    <property type="entry name" value="CRIP"/>
</dbReference>
<dbReference type="CDD" id="cd12235">
    <property type="entry name" value="RRM_PPIL4"/>
    <property type="match status" value="1"/>
</dbReference>
<dbReference type="InterPro" id="IPR002130">
    <property type="entry name" value="Cyclophilin-type_PPIase_dom"/>
</dbReference>
<accession>A0AAV8ULL0</accession>
<feature type="compositionally biased region" description="Basic and acidic residues" evidence="10">
    <location>
        <begin position="345"/>
        <end position="354"/>
    </location>
</feature>
<keyword evidence="5 8" id="KW-0413">Isomerase</keyword>
<evidence type="ECO:0000259" key="11">
    <source>
        <dbReference type="PROSITE" id="PS50072"/>
    </source>
</evidence>
<evidence type="ECO:0000256" key="9">
    <source>
        <dbReference type="SAM" id="Coils"/>
    </source>
</evidence>
<keyword evidence="6 8" id="KW-0539">Nucleus</keyword>
<evidence type="ECO:0000256" key="7">
    <source>
        <dbReference type="PROSITE-ProRule" id="PRU00176"/>
    </source>
</evidence>
<dbReference type="GO" id="GO:0003723">
    <property type="term" value="F:RNA binding"/>
    <property type="evidence" value="ECO:0007669"/>
    <property type="project" value="UniProtKB-UniRule"/>
</dbReference>
<comment type="caution">
    <text evidence="13">The sequence shown here is derived from an EMBL/GenBank/DDBJ whole genome shotgun (WGS) entry which is preliminary data.</text>
</comment>
<dbReference type="GO" id="GO:0005634">
    <property type="term" value="C:nucleus"/>
    <property type="evidence" value="ECO:0007669"/>
    <property type="project" value="UniProtKB-SubCell"/>
</dbReference>
<dbReference type="Gene3D" id="2.40.100.10">
    <property type="entry name" value="Cyclophilin-like"/>
    <property type="match status" value="1"/>
</dbReference>
<dbReference type="PROSITE" id="PS50102">
    <property type="entry name" value="RRM"/>
    <property type="match status" value="1"/>
</dbReference>
<evidence type="ECO:0000256" key="3">
    <source>
        <dbReference type="ARBA" id="ARBA00022884"/>
    </source>
</evidence>
<comment type="subcellular location">
    <subcellularLocation>
        <location evidence="2 8">Nucleus</location>
    </subcellularLocation>
</comment>
<dbReference type="Proteomes" id="UP001157974">
    <property type="component" value="Unassembled WGS sequence"/>
</dbReference>
<dbReference type="InterPro" id="IPR012677">
    <property type="entry name" value="Nucleotide-bd_a/b_plait_sf"/>
</dbReference>
<proteinExistence type="inferred from homology"/>
<keyword evidence="14" id="KW-1185">Reference proteome</keyword>
<keyword evidence="4 8" id="KW-0697">Rotamase</keyword>
<dbReference type="AlphaFoldDB" id="A0AAV8ULL0"/>
<dbReference type="InterPro" id="IPR035979">
    <property type="entry name" value="RBD_domain_sf"/>
</dbReference>
<feature type="region of interest" description="Disordered" evidence="10">
    <location>
        <begin position="345"/>
        <end position="476"/>
    </location>
</feature>
<comment type="similarity">
    <text evidence="8">Belongs to the cyclophilin-type PPIase family. PPIL4 subfamily.</text>
</comment>
<dbReference type="Gene3D" id="3.30.70.330">
    <property type="match status" value="1"/>
</dbReference>
<sequence>MSVLMETSLGDIVFDLFLEEAPLACKNFLKLCKIKYYNNCEFFYVDKGFIIQTGDPSNEGKGGRSVYGMSYGRQANLFDDEISPHLRHTRPGIVSMANSGENKNGSQFFITTGYDMDSLDEKHTIFALVAEGMDTVTAIDSAFTDEQKRPYQIIRIRHTYILHDPFPDPSGMPEVPPSSPLPEIADDPSRIVARLLDSPAEDEVVDEAYDEERLAQLEEERKAKEARSRAEVLEIIGDIKSADMKPPENVIFVARLNPVTQAEDLEIIFSRFGECKVDIIRDKSTGDSLCYGFIEFEDVKSCERAYFKMDNTLVDDRRIKVDFSQSVSKLWNNVRRGKRVKMSKQDYDFEERKSGMGRSQPRSRGNTHDFVFETPVLHKQASRLAADRKRGRYEYAKRERSPNRGRGGHDLERRGERYGGRDNRRERDRPRGYGGDSYNHGDATRDERVRQHQQDRRRESEDRRRDKGRYRQQERD</sequence>
<evidence type="ECO:0000256" key="8">
    <source>
        <dbReference type="RuleBase" id="RU365081"/>
    </source>
</evidence>
<dbReference type="GO" id="GO:0003755">
    <property type="term" value="F:peptidyl-prolyl cis-trans isomerase activity"/>
    <property type="evidence" value="ECO:0007669"/>
    <property type="project" value="UniProtKB-UniRule"/>
</dbReference>
<feature type="domain" description="PPIase cyclophilin-type" evidence="11">
    <location>
        <begin position="6"/>
        <end position="161"/>
    </location>
</feature>
<keyword evidence="9" id="KW-0175">Coiled coil</keyword>
<dbReference type="SMART" id="SM00360">
    <property type="entry name" value="RRM"/>
    <property type="match status" value="1"/>
</dbReference>
<dbReference type="PRINTS" id="PR00153">
    <property type="entry name" value="CSAPPISMRASE"/>
</dbReference>
<dbReference type="PROSITE" id="PS50072">
    <property type="entry name" value="CSA_PPIASE_2"/>
    <property type="match status" value="1"/>
</dbReference>
<dbReference type="Pfam" id="PF00160">
    <property type="entry name" value="Pro_isomerase"/>
    <property type="match status" value="1"/>
</dbReference>
<protein>
    <recommendedName>
        <fullName evidence="8">Peptidyl-prolyl cis-trans isomerase</fullName>
        <shortName evidence="8">PPIase</shortName>
        <ecNumber evidence="8">5.2.1.8</ecNumber>
    </recommendedName>
</protein>
<comment type="function">
    <text evidence="8">PPIases accelerate the folding of proteins. It catalyzes the cis-trans isomerization of proline imidic peptide bonds in oligopeptides.</text>
</comment>
<feature type="domain" description="RRM" evidence="12">
    <location>
        <begin position="249"/>
        <end position="326"/>
    </location>
</feature>
<evidence type="ECO:0000256" key="10">
    <source>
        <dbReference type="SAM" id="MobiDB-lite"/>
    </source>
</evidence>
<dbReference type="CDD" id="cd01921">
    <property type="entry name" value="cyclophilin_RRM"/>
    <property type="match status" value="1"/>
</dbReference>
<dbReference type="InterPro" id="IPR035538">
    <property type="entry name" value="Cyclophilin_PPIL4"/>
</dbReference>
<dbReference type="SUPFAM" id="SSF54928">
    <property type="entry name" value="RNA-binding domain, RBD"/>
    <property type="match status" value="1"/>
</dbReference>
<feature type="compositionally biased region" description="Basic and acidic residues" evidence="10">
    <location>
        <begin position="442"/>
        <end position="476"/>
    </location>
</feature>
<evidence type="ECO:0000256" key="2">
    <source>
        <dbReference type="ARBA" id="ARBA00004123"/>
    </source>
</evidence>
<dbReference type="FunFam" id="2.40.100.10:FF:000015">
    <property type="entry name" value="Peptidyl-prolyl cis-trans isomerase"/>
    <property type="match status" value="1"/>
</dbReference>
<evidence type="ECO:0000256" key="1">
    <source>
        <dbReference type="ARBA" id="ARBA00000971"/>
    </source>
</evidence>
<dbReference type="EC" id="5.2.1.8" evidence="8"/>
<dbReference type="InterPro" id="IPR029000">
    <property type="entry name" value="Cyclophilin-like_dom_sf"/>
</dbReference>
<dbReference type="InterPro" id="IPR000504">
    <property type="entry name" value="RRM_dom"/>
</dbReference>
<dbReference type="SUPFAM" id="SSF50891">
    <property type="entry name" value="Cyclophilin-like"/>
    <property type="match status" value="1"/>
</dbReference>
<evidence type="ECO:0000313" key="14">
    <source>
        <dbReference type="Proteomes" id="UP001157974"/>
    </source>
</evidence>
<dbReference type="PANTHER" id="PTHR45843:SF1">
    <property type="entry name" value="PEPTIDYL-PROLYL CIS-TRANS ISOMERASE-LIKE 4"/>
    <property type="match status" value="1"/>
</dbReference>
<evidence type="ECO:0000259" key="12">
    <source>
        <dbReference type="PROSITE" id="PS50102"/>
    </source>
</evidence>
<gene>
    <name evidence="13" type="ORF">NDN08_004562</name>
</gene>
<comment type="catalytic activity">
    <reaction evidence="1 8">
        <text>[protein]-peptidylproline (omega=180) = [protein]-peptidylproline (omega=0)</text>
        <dbReference type="Rhea" id="RHEA:16237"/>
        <dbReference type="Rhea" id="RHEA-COMP:10747"/>
        <dbReference type="Rhea" id="RHEA-COMP:10748"/>
        <dbReference type="ChEBI" id="CHEBI:83833"/>
        <dbReference type="ChEBI" id="CHEBI:83834"/>
        <dbReference type="EC" id="5.2.1.8"/>
    </reaction>
</comment>
<evidence type="ECO:0000256" key="5">
    <source>
        <dbReference type="ARBA" id="ARBA00023235"/>
    </source>
</evidence>
<feature type="compositionally biased region" description="Basic and acidic residues" evidence="10">
    <location>
        <begin position="385"/>
        <end position="431"/>
    </location>
</feature>
<name>A0AAV8ULL0_9RHOD</name>